<proteinExistence type="predicted"/>
<protein>
    <submittedName>
        <fullName evidence="1">Uncharacterized protein</fullName>
    </submittedName>
</protein>
<name>A0AB39AI77_9VIRU</name>
<dbReference type="EMBL" id="PP916319">
    <property type="protein sequence ID" value="XDG30379.1"/>
    <property type="molecule type" value="Genomic_DNA"/>
</dbReference>
<reference evidence="1" key="1">
    <citation type="submission" date="2024-06" db="EMBL/GenBank/DDBJ databases">
        <authorList>
            <person name="Peters D.L."/>
        </authorList>
    </citation>
    <scope>NUCLEOTIDE SEQUENCE</scope>
</reference>
<gene>
    <name evidence="1" type="ORF">ABMZ61_04</name>
</gene>
<reference evidence="1" key="2">
    <citation type="submission" date="2024-08" db="EMBL/GenBank/DDBJ databases">
        <title>Characterization of Pseudomonas aeruginosa phages for therapeutic use.</title>
        <authorList>
            <person name="Nour El-Din H."/>
        </authorList>
    </citation>
    <scope>NUCLEOTIDE SEQUENCE</scope>
</reference>
<organism evidence="1">
    <name type="scientific">Pseudomonas phage vB_PaeS_HTN2</name>
    <dbReference type="NCBI Taxonomy" id="3236647"/>
    <lineage>
        <taxon>Viruses</taxon>
    </lineage>
</organism>
<sequence length="293" mass="32873">MSQSNLNHHVIVGVSRNVKDLTNPIDVSDIPGRIIQVTAERYTAMPGLVYDLTITYQNDSDNRLPMYRKLARVSEHRLSIHAECVDHVGVTQERPAATPFAALVVMSGDVEPTYEVVPTSDDRNHYISNPHLSGEFTVYYVKPEKGDVVWLSEYTFIGNSYHTRPEGLGYYRVAASSASEAVRVAREYFERLGVFGPQPKAAPAPAPTPAKAPQRTYLQFEDLEPGKVYQGFCLEEQVPNKLFEVGENPLKGKAVRAVGGRMWMAKEDMRPFVYLEVPLVPHDEAMEEYKKGV</sequence>
<accession>A0AB39AI77</accession>
<evidence type="ECO:0000313" key="1">
    <source>
        <dbReference type="EMBL" id="XDG30379.1"/>
    </source>
</evidence>